<feature type="compositionally biased region" description="Polar residues" evidence="1">
    <location>
        <begin position="18"/>
        <end position="31"/>
    </location>
</feature>
<evidence type="ECO:0000313" key="5">
    <source>
        <dbReference type="Proteomes" id="UP000018468"/>
    </source>
</evidence>
<dbReference type="InParanoid" id="W5MRX6"/>
<dbReference type="GeneTree" id="ENSGT00530000064469"/>
<dbReference type="SMART" id="SM00233">
    <property type="entry name" value="PH"/>
    <property type="match status" value="2"/>
</dbReference>
<dbReference type="SUPFAM" id="SSF50156">
    <property type="entry name" value="PDZ domain-like"/>
    <property type="match status" value="1"/>
</dbReference>
<feature type="region of interest" description="Disordered" evidence="1">
    <location>
        <begin position="1"/>
        <end position="57"/>
    </location>
</feature>
<evidence type="ECO:0008006" key="6">
    <source>
        <dbReference type="Google" id="ProtNLM"/>
    </source>
</evidence>
<feature type="domain" description="PH" evidence="2">
    <location>
        <begin position="1005"/>
        <end position="1107"/>
    </location>
</feature>
<feature type="region of interest" description="Disordered" evidence="1">
    <location>
        <begin position="365"/>
        <end position="384"/>
    </location>
</feature>
<dbReference type="SUPFAM" id="SSF50729">
    <property type="entry name" value="PH domain-like"/>
    <property type="match status" value="2"/>
</dbReference>
<feature type="compositionally biased region" description="Polar residues" evidence="1">
    <location>
        <begin position="839"/>
        <end position="861"/>
    </location>
</feature>
<reference evidence="5" key="1">
    <citation type="submission" date="2011-12" db="EMBL/GenBank/DDBJ databases">
        <title>The Draft Genome of Lepisosteus oculatus.</title>
        <authorList>
            <consortium name="The Broad Institute Genome Assembly &amp; Analysis Group"/>
            <consortium name="Computational R&amp;D Group"/>
            <consortium name="and Sequencing Platform"/>
            <person name="Di Palma F."/>
            <person name="Alfoldi J."/>
            <person name="Johnson J."/>
            <person name="Berlin A."/>
            <person name="Gnerre S."/>
            <person name="Jaffe D."/>
            <person name="MacCallum I."/>
            <person name="Young S."/>
            <person name="Walker B.J."/>
            <person name="Lander E.S."/>
            <person name="Lindblad-Toh K."/>
        </authorList>
    </citation>
    <scope>NUCLEOTIDE SEQUENCE [LARGE SCALE GENOMIC DNA]</scope>
</reference>
<dbReference type="OMA" id="CVFMNEN"/>
<dbReference type="InterPro" id="IPR001478">
    <property type="entry name" value="PDZ"/>
</dbReference>
<evidence type="ECO:0000259" key="2">
    <source>
        <dbReference type="PROSITE" id="PS50003"/>
    </source>
</evidence>
<name>W5MRX6_LEPOC</name>
<dbReference type="PROSITE" id="PS50003">
    <property type="entry name" value="PH_DOMAIN"/>
    <property type="match status" value="2"/>
</dbReference>
<dbReference type="Pfam" id="PF00595">
    <property type="entry name" value="PDZ"/>
    <property type="match status" value="1"/>
</dbReference>
<dbReference type="STRING" id="7918.ENSLOCP00000011135"/>
<feature type="compositionally biased region" description="Polar residues" evidence="1">
    <location>
        <begin position="365"/>
        <end position="380"/>
    </location>
</feature>
<keyword evidence="5" id="KW-1185">Reference proteome</keyword>
<dbReference type="InterPro" id="IPR036034">
    <property type="entry name" value="PDZ_sf"/>
</dbReference>
<dbReference type="Gene3D" id="2.30.29.30">
    <property type="entry name" value="Pleckstrin-homology domain (PH domain)/Phosphotyrosine-binding domain (PTB)"/>
    <property type="match status" value="2"/>
</dbReference>
<feature type="compositionally biased region" description="Basic and acidic residues" evidence="1">
    <location>
        <begin position="660"/>
        <end position="670"/>
    </location>
</feature>
<feature type="compositionally biased region" description="Basic and acidic residues" evidence="1">
    <location>
        <begin position="33"/>
        <end position="57"/>
    </location>
</feature>
<dbReference type="InterPro" id="IPR001849">
    <property type="entry name" value="PH_domain"/>
</dbReference>
<dbReference type="SMART" id="SM00228">
    <property type="entry name" value="PDZ"/>
    <property type="match status" value="1"/>
</dbReference>
<reference evidence="4" key="2">
    <citation type="submission" date="2025-08" db="UniProtKB">
        <authorList>
            <consortium name="Ensembl"/>
        </authorList>
    </citation>
    <scope>IDENTIFICATION</scope>
</reference>
<accession>W5MRX6</accession>
<dbReference type="PANTHER" id="PTHR12752:SF2">
    <property type="entry name" value="PDZ AND PLECKSTRIN HOMOLOGY DOMAINS 1"/>
    <property type="match status" value="1"/>
</dbReference>
<dbReference type="Bgee" id="ENSLOCG00000009132">
    <property type="expression patterns" value="Expressed in camera-type eye and 3 other cell types or tissues"/>
</dbReference>
<dbReference type="PROSITE" id="PS50106">
    <property type="entry name" value="PDZ"/>
    <property type="match status" value="1"/>
</dbReference>
<organism evidence="4 5">
    <name type="scientific">Lepisosteus oculatus</name>
    <name type="common">Spotted gar</name>
    <dbReference type="NCBI Taxonomy" id="7918"/>
    <lineage>
        <taxon>Eukaryota</taxon>
        <taxon>Metazoa</taxon>
        <taxon>Chordata</taxon>
        <taxon>Craniata</taxon>
        <taxon>Vertebrata</taxon>
        <taxon>Euteleostomi</taxon>
        <taxon>Actinopterygii</taxon>
        <taxon>Neopterygii</taxon>
        <taxon>Holostei</taxon>
        <taxon>Semionotiformes</taxon>
        <taxon>Lepisosteidae</taxon>
        <taxon>Lepisosteus</taxon>
    </lineage>
</organism>
<dbReference type="CDD" id="cd00136">
    <property type="entry name" value="PDZ_canonical"/>
    <property type="match status" value="1"/>
</dbReference>
<sequence length="1251" mass="141945">MSKRRRRNSKRRKSSSSTKYSHSPFQFQYHSSEPIHKTTEYENDRTSAEKGETDTAHRENFVLETDDEEESEPHFQHKNKRFSHDTLQDHCWNKDKHTIPPPDEENIKGVKITTSVTIDDQELLTSGKIIFQQSHEPTDREKINKTVTVTTTKVKYTVSNLKVEIKEVLHSDDPDVKSTFTVKNKEGKRTKTCVSSQWNKCPSPNNVNTNINSTIQSQDNRNQKRHNFNLSITEINTNFAETAKNSIECEEDTEWYKGCCEDLNNNKYRDYNDIDYQETEGSCSLYTLSDCSLHWTEHSAPETLCKEVVSEIPPPHEFADEDETLIDDLTGDMASCEIGNCYHSGNQAEAATALGGFTSFEGTSKCQDSLDSEQSPNAENLSECDNYDPLLMGPKMPMSRSSFTKHFIHNHEGKTWMRNNSIAILESKPISSCYFEQQSKRRKTFPETADCSNKMQDSLPLYRESISSGTLSSFFMKTLPLQSGRSGRFYLEDERPFKFCAERRKSSENGTCHNPGRSAFSIHKTFPLNPSLSGKSKNPFYPSESEESTDEVFAKFGHHFHEECKEDEETVILESNSEMNSCKDIVDGDCYRIGTIEQGEFTESGFDEEMVDVDDHNLELSGDFHITRKDLLIHVTPPSRSSSIEYISDKSHVSTPLNGLEEKENPDLEPKKRRGSVMTVIIGDSEQRFIQNDNKPQETSVPERNHRDSLSTVYNFPSVSPILDVDEMEADSNGDSHVEVKLSCQSSLALETSMSNQALAEVLEEQVSTGPAEKKLQKEDSAEKPSGPKSPQDKKTEVRKHLKPPADPVLKDTRAAESVQEDESDHWAKRRKLFKESKQWSSAGGSSITSNITEESGTMNSEDTRSVDLAARENEDKGFYTETFHSASWIYRGDDVSPNDSPRCLSKRPRPVAIRERTVRITKGMGDYPWGFRIQFSKPILVTEVDTNGAAEEAGLLVGDIVMTVNGTDVTSVPHSEAADLARQGPDTLTLVIGSDISRCPNTPRPACRGYLHKRTQSGFLKGWRKRWFVLKHDGCLYYYKNKKDEGKCRALESMKLEGAEVGPDTSLGKPFVFKCCPVSGNRVYYYCATSNQEMKRWLEAMERAVHPITQNHVWVDVSRHNASLPPLAIKNPECLGLLHQMDKNKDVWVQHYCILKDGCLYFYTGIRSTHALGGIYLHGYIVSEQPFGSRRSTIELKPPSEEFKTFYLSAENAAENKRWILALRASINKWLPLHQAIQDFMNRPPEETRM</sequence>
<feature type="compositionally biased region" description="Polar residues" evidence="1">
    <location>
        <begin position="688"/>
        <end position="700"/>
    </location>
</feature>
<feature type="domain" description="PDZ" evidence="3">
    <location>
        <begin position="918"/>
        <end position="993"/>
    </location>
</feature>
<feature type="compositionally biased region" description="Basic residues" evidence="1">
    <location>
        <begin position="1"/>
        <end position="14"/>
    </location>
</feature>
<feature type="domain" description="PH" evidence="2">
    <location>
        <begin position="1132"/>
        <end position="1229"/>
    </location>
</feature>
<dbReference type="Proteomes" id="UP000018468">
    <property type="component" value="Linkage group LG2"/>
</dbReference>
<proteinExistence type="predicted"/>
<protein>
    <recommendedName>
        <fullName evidence="6">PDZ and pleckstrin homology domains 1</fullName>
    </recommendedName>
</protein>
<evidence type="ECO:0000256" key="1">
    <source>
        <dbReference type="SAM" id="MobiDB-lite"/>
    </source>
</evidence>
<evidence type="ECO:0000259" key="3">
    <source>
        <dbReference type="PROSITE" id="PS50106"/>
    </source>
</evidence>
<reference evidence="4" key="3">
    <citation type="submission" date="2025-09" db="UniProtKB">
        <authorList>
            <consortium name="Ensembl"/>
        </authorList>
    </citation>
    <scope>IDENTIFICATION</scope>
</reference>
<dbReference type="Ensembl" id="ENSLOCT00000011151.1">
    <property type="protein sequence ID" value="ENSLOCP00000011135.1"/>
    <property type="gene ID" value="ENSLOCG00000009132.1"/>
</dbReference>
<dbReference type="Pfam" id="PF00169">
    <property type="entry name" value="PH"/>
    <property type="match status" value="2"/>
</dbReference>
<feature type="region of interest" description="Disordered" evidence="1">
    <location>
        <begin position="687"/>
        <end position="709"/>
    </location>
</feature>
<dbReference type="InterPro" id="IPR011993">
    <property type="entry name" value="PH-like_dom_sf"/>
</dbReference>
<feature type="region of interest" description="Disordered" evidence="1">
    <location>
        <begin position="652"/>
        <end position="675"/>
    </location>
</feature>
<dbReference type="eggNOG" id="KOG3528">
    <property type="taxonomic scope" value="Eukaryota"/>
</dbReference>
<dbReference type="AlphaFoldDB" id="W5MRX6"/>
<dbReference type="PANTHER" id="PTHR12752">
    <property type="entry name" value="PHOSPHOINOSITOL 3-PHOSPHATE-BINDING PROTEIN"/>
    <property type="match status" value="1"/>
</dbReference>
<evidence type="ECO:0000313" key="4">
    <source>
        <dbReference type="Ensembl" id="ENSLOCP00000011135.1"/>
    </source>
</evidence>
<dbReference type="EMBL" id="AHAT01002893">
    <property type="status" value="NOT_ANNOTATED_CDS"/>
    <property type="molecule type" value="Genomic_DNA"/>
</dbReference>
<feature type="region of interest" description="Disordered" evidence="1">
    <location>
        <begin position="765"/>
        <end position="863"/>
    </location>
</feature>
<dbReference type="Gene3D" id="2.30.42.10">
    <property type="match status" value="1"/>
</dbReference>
<dbReference type="HOGENOM" id="CLU_268219_0_0_1"/>
<feature type="compositionally biased region" description="Basic and acidic residues" evidence="1">
    <location>
        <begin position="772"/>
        <end position="783"/>
    </location>
</feature>